<proteinExistence type="predicted"/>
<organism evidence="1 2">
    <name type="scientific">Araneus ventricosus</name>
    <name type="common">Orbweaver spider</name>
    <name type="synonym">Epeira ventricosa</name>
    <dbReference type="NCBI Taxonomy" id="182803"/>
    <lineage>
        <taxon>Eukaryota</taxon>
        <taxon>Metazoa</taxon>
        <taxon>Ecdysozoa</taxon>
        <taxon>Arthropoda</taxon>
        <taxon>Chelicerata</taxon>
        <taxon>Arachnida</taxon>
        <taxon>Araneae</taxon>
        <taxon>Araneomorphae</taxon>
        <taxon>Entelegynae</taxon>
        <taxon>Araneoidea</taxon>
        <taxon>Araneidae</taxon>
        <taxon>Araneus</taxon>
    </lineage>
</organism>
<accession>A0A4Y2NYS2</accession>
<dbReference type="AlphaFoldDB" id="A0A4Y2NYS2"/>
<comment type="caution">
    <text evidence="1">The sequence shown here is derived from an EMBL/GenBank/DDBJ whole genome shotgun (WGS) entry which is preliminary data.</text>
</comment>
<dbReference type="EMBL" id="BGPR01010036">
    <property type="protein sequence ID" value="GBN43899.1"/>
    <property type="molecule type" value="Genomic_DNA"/>
</dbReference>
<gene>
    <name evidence="1" type="ORF">AVEN_26114_1</name>
</gene>
<evidence type="ECO:0000313" key="1">
    <source>
        <dbReference type="EMBL" id="GBN43899.1"/>
    </source>
</evidence>
<protein>
    <submittedName>
        <fullName evidence="1">Uncharacterized protein</fullName>
    </submittedName>
</protein>
<keyword evidence="2" id="KW-1185">Reference proteome</keyword>
<name>A0A4Y2NYS2_ARAVE</name>
<evidence type="ECO:0000313" key="2">
    <source>
        <dbReference type="Proteomes" id="UP000499080"/>
    </source>
</evidence>
<reference evidence="1 2" key="1">
    <citation type="journal article" date="2019" name="Sci. Rep.">
        <title>Orb-weaving spider Araneus ventricosus genome elucidates the spidroin gene catalogue.</title>
        <authorList>
            <person name="Kono N."/>
            <person name="Nakamura H."/>
            <person name="Ohtoshi R."/>
            <person name="Moran D.A.P."/>
            <person name="Shinohara A."/>
            <person name="Yoshida Y."/>
            <person name="Fujiwara M."/>
            <person name="Mori M."/>
            <person name="Tomita M."/>
            <person name="Arakawa K."/>
        </authorList>
    </citation>
    <scope>NUCLEOTIDE SEQUENCE [LARGE SCALE GENOMIC DNA]</scope>
</reference>
<dbReference type="Proteomes" id="UP000499080">
    <property type="component" value="Unassembled WGS sequence"/>
</dbReference>
<sequence length="95" mass="10531">MQHADRRKFCYSADSTRPHATSDPVLDSFWLGSFPEPLPAPTLRQAIFIFSAISNIISAATLSNVTEDGSSQTLPLGYQTQWQVSMKEYSKSSCN</sequence>